<sequence>MCGISYRTFSGYKTHVHRHHAQLLQTNSMNIFPSDYDNADDQVVFTMSNDDDLNTLYGIDDDLSGSLSDNDDSDAHKRDKITLDDIQKTYAKFLLQVREEFILPQKVIQSISSNIVSLFDSVTELIMQETETNQNRTTTIKNNRAFISKAFVYNIIQEVVHVIDKTTKNEYQFIRLCEKFFNYLPPQEIQLSKSGEEKEFAYYVPITQSLTSMLNKEDMIPLLQKNIQWQQHQTTLDNDLMYSYRHGKNGQHIDDNSFLIQLYVDDIGLTNPIGPKKDQHKMTMFYFLLEDIPDMFRSPVQCINLVGICNSKYLNDQEKSRQFFKPIIDDLNDFQTNGLFILTFNRVLHFSFSTISANNLAANEIGGFQRSFSTGHFCRPCLLSYNNRATPLTDITIIQRNENKHEQYLQQLSNDPYIRSIYGVVGPSVFQALPGFHSVKSLPGDLMHDFLEGVCPIVIIAMLKEASSEKLLTYAQIQKTMQEFEYGSLDSSDKPPVIQVKHLHNGDIVGSASQKFLLFRLFPVIFHTIVDKLKTFKVYILLREMLEMIMASPCRRSWLPYLQTLSVEFQCLMARLLPDHMIPKIHFVTEYAKICDDNGPPMKFWCMRYEAKHSYFKQIALRAKNFKNPPKMLATRYQLKQCLLLSKCNFLKNHEVGSGLKIINIQELNSVVRRILLNASGIDLLEKELLQCTSLYYDHVWYKQAAAYVYQLAHVEEIPLFFQIAYIIKIQKKWMLIVDQLVTKQYDNSLCCWQLESHDSLELISPTDLEYYHKGLDIYEVKDREEIDGETLILMNDINKIKDLVPKYKHQLLFIREHEKLFKTVVLGISGRQNEAVTTMNMDEHVSNEPLCDRNVPSSSTENIPPSKSMQKKFPETYEVPDLPENIQNFIDQGQLEGFANHCGHRHYPDRRQYEAVSFAILKKLKKIWKETIQAKFKRQRRPLADIKQMKEKFSRPDNGRPIKKKTMILAERDSEKKVLIQSSNTDDEGEQEKRVQLMNDELEKSGTDWKMVLELWRSTLKSRRKFVNINRTDEILKKYPGYKIPVLIFAEMEMLIGVTIGTKVRSDLPALLEKLSPSPAFVTDQLPIRIIKVIARTFDESWHHTIRVSV</sequence>
<dbReference type="AlphaFoldDB" id="A0A8S2KIN3"/>
<dbReference type="Proteomes" id="UP000677228">
    <property type="component" value="Unassembled WGS sequence"/>
</dbReference>
<feature type="compositionally biased region" description="Polar residues" evidence="1">
    <location>
        <begin position="856"/>
        <end position="869"/>
    </location>
</feature>
<dbReference type="EMBL" id="CAJOBA010009521">
    <property type="protein sequence ID" value="CAF3853165.1"/>
    <property type="molecule type" value="Genomic_DNA"/>
</dbReference>
<dbReference type="Proteomes" id="UP000682733">
    <property type="component" value="Unassembled WGS sequence"/>
</dbReference>
<name>A0A8S2KIN3_9BILA</name>
<dbReference type="EMBL" id="CAJNOK010009503">
    <property type="protein sequence ID" value="CAF1091624.1"/>
    <property type="molecule type" value="Genomic_DNA"/>
</dbReference>
<dbReference type="PANTHER" id="PTHR47302">
    <property type="entry name" value="STERILE ALPHA MOTIF DOMAIN-CONTAINING PROTEIN 3"/>
    <property type="match status" value="1"/>
</dbReference>
<reference evidence="3" key="1">
    <citation type="submission" date="2021-02" db="EMBL/GenBank/DDBJ databases">
        <authorList>
            <person name="Nowell W R."/>
        </authorList>
    </citation>
    <scope>NUCLEOTIDE SEQUENCE</scope>
</reference>
<accession>A0A8S2KIN3</accession>
<proteinExistence type="predicted"/>
<dbReference type="InterPro" id="IPR042812">
    <property type="entry name" value="SAMD3"/>
</dbReference>
<evidence type="ECO:0000313" key="3">
    <source>
        <dbReference type="EMBL" id="CAF3853165.1"/>
    </source>
</evidence>
<comment type="caution">
    <text evidence="3">The sequence shown here is derived from an EMBL/GenBank/DDBJ whole genome shotgun (WGS) entry which is preliminary data.</text>
</comment>
<evidence type="ECO:0000256" key="1">
    <source>
        <dbReference type="SAM" id="MobiDB-lite"/>
    </source>
</evidence>
<protein>
    <submittedName>
        <fullName evidence="3">Uncharacterized protein</fullName>
    </submittedName>
</protein>
<evidence type="ECO:0000313" key="2">
    <source>
        <dbReference type="EMBL" id="CAF1091624.1"/>
    </source>
</evidence>
<evidence type="ECO:0000313" key="4">
    <source>
        <dbReference type="Proteomes" id="UP000682733"/>
    </source>
</evidence>
<feature type="region of interest" description="Disordered" evidence="1">
    <location>
        <begin position="847"/>
        <end position="871"/>
    </location>
</feature>
<dbReference type="PANTHER" id="PTHR47302:SF1">
    <property type="entry name" value="STERILE ALPHA MOTIF DOMAIN-CONTAINING PROTEIN 3"/>
    <property type="match status" value="1"/>
</dbReference>
<organism evidence="3 4">
    <name type="scientific">Didymodactylos carnosus</name>
    <dbReference type="NCBI Taxonomy" id="1234261"/>
    <lineage>
        <taxon>Eukaryota</taxon>
        <taxon>Metazoa</taxon>
        <taxon>Spiralia</taxon>
        <taxon>Gnathifera</taxon>
        <taxon>Rotifera</taxon>
        <taxon>Eurotatoria</taxon>
        <taxon>Bdelloidea</taxon>
        <taxon>Philodinida</taxon>
        <taxon>Philodinidae</taxon>
        <taxon>Didymodactylos</taxon>
    </lineage>
</organism>
<gene>
    <name evidence="2" type="ORF">OVA965_LOCUS18843</name>
    <name evidence="3" type="ORF">TMI583_LOCUS18856</name>
</gene>